<dbReference type="EMBL" id="MCFE01000287">
    <property type="protein sequence ID" value="ORX92214.1"/>
    <property type="molecule type" value="Genomic_DNA"/>
</dbReference>
<feature type="region of interest" description="Disordered" evidence="3">
    <location>
        <begin position="454"/>
        <end position="495"/>
    </location>
</feature>
<keyword evidence="6" id="KW-1185">Reference proteome</keyword>
<feature type="coiled-coil region" evidence="2">
    <location>
        <begin position="149"/>
        <end position="187"/>
    </location>
</feature>
<dbReference type="Pfam" id="PF25555">
    <property type="entry name" value="RAB3A-like_C"/>
    <property type="match status" value="1"/>
</dbReference>
<dbReference type="PANTHER" id="PTHR14430:SF0">
    <property type="entry name" value="SEC2P DOMAIN-CONTAINING PROTEIN"/>
    <property type="match status" value="1"/>
</dbReference>
<dbReference type="InParanoid" id="A0A1Y1Y3P2"/>
<organism evidence="5 6">
    <name type="scientific">Basidiobolus meristosporus CBS 931.73</name>
    <dbReference type="NCBI Taxonomy" id="1314790"/>
    <lineage>
        <taxon>Eukaryota</taxon>
        <taxon>Fungi</taxon>
        <taxon>Fungi incertae sedis</taxon>
        <taxon>Zoopagomycota</taxon>
        <taxon>Entomophthoromycotina</taxon>
        <taxon>Basidiobolomycetes</taxon>
        <taxon>Basidiobolales</taxon>
        <taxon>Basidiobolaceae</taxon>
        <taxon>Basidiobolus</taxon>
    </lineage>
</organism>
<evidence type="ECO:0000256" key="2">
    <source>
        <dbReference type="SAM" id="Coils"/>
    </source>
</evidence>
<dbReference type="GO" id="GO:0006887">
    <property type="term" value="P:exocytosis"/>
    <property type="evidence" value="ECO:0007669"/>
    <property type="project" value="TreeGrafter"/>
</dbReference>
<dbReference type="Gene3D" id="6.10.140.910">
    <property type="match status" value="1"/>
</dbReference>
<dbReference type="GO" id="GO:0005085">
    <property type="term" value="F:guanyl-nucleotide exchange factor activity"/>
    <property type="evidence" value="ECO:0007669"/>
    <property type="project" value="InterPro"/>
</dbReference>
<dbReference type="InterPro" id="IPR009449">
    <property type="entry name" value="Sec2_N"/>
</dbReference>
<keyword evidence="1 2" id="KW-0175">Coiled coil</keyword>
<dbReference type="OrthoDB" id="5560525at2759"/>
<dbReference type="GO" id="GO:0070319">
    <property type="term" value="C:Golgi to plasma membrane transport vesicle"/>
    <property type="evidence" value="ECO:0007669"/>
    <property type="project" value="TreeGrafter"/>
</dbReference>
<sequence length="495" mass="56153">MPTHNFTSSTPTEGAKPDTYAIYEASSLCSSDPNDLTTLRIDKVRLTEELETIQIKLLKERDERQRLYAEHTKTQRRVQELETLLLSRESQVASLETDLKVLNGKYIDEIEKVSELSLAKQLVEGEYVELSSSLFEQANGMVASEAKQRFELELANKALERQLAETRERLVNEVSQLQELKEKLQISTNTQPNSKVVVCAKCGSEQTGPDLDADKKTSPVGDDVDEISIYSKLLNEFEAFLARSSDCSMSRINGIPYMKRCLEEDIEPCLKLGDYASYTPRKLADAILMNTLTVEEIHPIAAPANGCHTCGRETECKYRFRIDNQAEWIPIEKHCRDRLYAVGEFYTYLRNIHMGHFAEHKINELWNDSINLRLQMVHARLGILSCFDTLPAVMIEHNTLQNYARRLSTAIDRVNPDPAPEFPNNPAKSSFSLSTKIDKLKPLFKRFSAGYEEQPRVAKPIQEQQASKSMEDLNIHQSHTSVDTSDTIALETGAE</sequence>
<dbReference type="InterPro" id="IPR040351">
    <property type="entry name" value="RAB3IL/RAB3IP/Sec2"/>
</dbReference>
<feature type="compositionally biased region" description="Polar residues" evidence="3">
    <location>
        <begin position="475"/>
        <end position="487"/>
    </location>
</feature>
<name>A0A1Y1Y3P2_9FUNG</name>
<dbReference type="Proteomes" id="UP000193498">
    <property type="component" value="Unassembled WGS sequence"/>
</dbReference>
<dbReference type="AlphaFoldDB" id="A0A1Y1Y3P2"/>
<dbReference type="SUPFAM" id="SSF144284">
    <property type="entry name" value="Sec2 N-terminal region"/>
    <property type="match status" value="1"/>
</dbReference>
<evidence type="ECO:0000256" key="3">
    <source>
        <dbReference type="SAM" id="MobiDB-lite"/>
    </source>
</evidence>
<reference evidence="5 6" key="1">
    <citation type="submission" date="2016-07" db="EMBL/GenBank/DDBJ databases">
        <title>Pervasive Adenine N6-methylation of Active Genes in Fungi.</title>
        <authorList>
            <consortium name="DOE Joint Genome Institute"/>
            <person name="Mondo S.J."/>
            <person name="Dannebaum R.O."/>
            <person name="Kuo R.C."/>
            <person name="Labutti K."/>
            <person name="Haridas S."/>
            <person name="Kuo A."/>
            <person name="Salamov A."/>
            <person name="Ahrendt S.R."/>
            <person name="Lipzen A."/>
            <person name="Sullivan W."/>
            <person name="Andreopoulos W.B."/>
            <person name="Clum A."/>
            <person name="Lindquist E."/>
            <person name="Daum C."/>
            <person name="Ramamoorthy G.K."/>
            <person name="Gryganskyi A."/>
            <person name="Culley D."/>
            <person name="Magnuson J.K."/>
            <person name="James T.Y."/>
            <person name="O'Malley M.A."/>
            <person name="Stajich J.E."/>
            <person name="Spatafora J.W."/>
            <person name="Visel A."/>
            <person name="Grigoriev I.V."/>
        </authorList>
    </citation>
    <scope>NUCLEOTIDE SEQUENCE [LARGE SCALE GENOMIC DNA]</scope>
    <source>
        <strain evidence="5 6">CBS 931.73</strain>
    </source>
</reference>
<proteinExistence type="predicted"/>
<evidence type="ECO:0000313" key="5">
    <source>
        <dbReference type="EMBL" id="ORX92214.1"/>
    </source>
</evidence>
<dbReference type="GO" id="GO:0051286">
    <property type="term" value="C:cell tip"/>
    <property type="evidence" value="ECO:0007669"/>
    <property type="project" value="TreeGrafter"/>
</dbReference>
<dbReference type="CDD" id="cd21044">
    <property type="entry name" value="Rab11BD_RAB3IP_like"/>
    <property type="match status" value="1"/>
</dbReference>
<dbReference type="Pfam" id="PF06428">
    <property type="entry name" value="Sec2p"/>
    <property type="match status" value="1"/>
</dbReference>
<feature type="coiled-coil region" evidence="2">
    <location>
        <begin position="43"/>
        <end position="84"/>
    </location>
</feature>
<feature type="domain" description="GDP/GTP exchange factor Sec2 N-terminal" evidence="4">
    <location>
        <begin position="52"/>
        <end position="185"/>
    </location>
</feature>
<dbReference type="FunCoup" id="A0A1Y1Y3P2">
    <property type="interactions" value="9"/>
</dbReference>
<protein>
    <recommendedName>
        <fullName evidence="4">GDP/GTP exchange factor Sec2 N-terminal domain-containing protein</fullName>
    </recommendedName>
</protein>
<comment type="caution">
    <text evidence="5">The sequence shown here is derived from an EMBL/GenBank/DDBJ whole genome shotgun (WGS) entry which is preliminary data.</text>
</comment>
<gene>
    <name evidence="5" type="ORF">K493DRAFT_285989</name>
</gene>
<accession>A0A1Y1Y3P2</accession>
<evidence type="ECO:0000259" key="4">
    <source>
        <dbReference type="Pfam" id="PF06428"/>
    </source>
</evidence>
<evidence type="ECO:0000313" key="6">
    <source>
        <dbReference type="Proteomes" id="UP000193498"/>
    </source>
</evidence>
<dbReference type="PANTHER" id="PTHR14430">
    <property type="entry name" value="RABIN3-RELATED"/>
    <property type="match status" value="1"/>
</dbReference>
<dbReference type="STRING" id="1314790.A0A1Y1Y3P2"/>
<evidence type="ECO:0000256" key="1">
    <source>
        <dbReference type="ARBA" id="ARBA00023054"/>
    </source>
</evidence>